<comment type="caution">
    <text evidence="2">The sequence shown here is derived from an EMBL/GenBank/DDBJ whole genome shotgun (WGS) entry which is preliminary data.</text>
</comment>
<evidence type="ECO:0000313" key="2">
    <source>
        <dbReference type="EMBL" id="KAG2451661.1"/>
    </source>
</evidence>
<name>A0A835WQB0_9CHLO</name>
<dbReference type="EMBL" id="JAEHOD010000007">
    <property type="protein sequence ID" value="KAG2451661.1"/>
    <property type="molecule type" value="Genomic_DNA"/>
</dbReference>
<reference evidence="2" key="1">
    <citation type="journal article" date="2020" name="bioRxiv">
        <title>Comparative genomics of Chlamydomonas.</title>
        <authorList>
            <person name="Craig R.J."/>
            <person name="Hasan A.R."/>
            <person name="Ness R.W."/>
            <person name="Keightley P.D."/>
        </authorList>
    </citation>
    <scope>NUCLEOTIDE SEQUENCE</scope>
    <source>
        <strain evidence="2">CCAP 11/173</strain>
    </source>
</reference>
<sequence>MMRSTSGAGPSSASASAAGGSTGSAPRAGRTVKPAAPAAAEHDHQQHKQQHQGTQEQERTLPAALHGGSCSGAGGGGGPMSLAADAAYMSIPSMCGEVEVESQLQGRQQGGGRSVVGRREGLEEAVGWMMERSER</sequence>
<feature type="region of interest" description="Disordered" evidence="1">
    <location>
        <begin position="1"/>
        <end position="76"/>
    </location>
</feature>
<dbReference type="AlphaFoldDB" id="A0A835WQB0"/>
<organism evidence="2 3">
    <name type="scientific">Chlamydomonas schloesseri</name>
    <dbReference type="NCBI Taxonomy" id="2026947"/>
    <lineage>
        <taxon>Eukaryota</taxon>
        <taxon>Viridiplantae</taxon>
        <taxon>Chlorophyta</taxon>
        <taxon>core chlorophytes</taxon>
        <taxon>Chlorophyceae</taxon>
        <taxon>CS clade</taxon>
        <taxon>Chlamydomonadales</taxon>
        <taxon>Chlamydomonadaceae</taxon>
        <taxon>Chlamydomonas</taxon>
    </lineage>
</organism>
<proteinExistence type="predicted"/>
<evidence type="ECO:0000313" key="3">
    <source>
        <dbReference type="Proteomes" id="UP000613740"/>
    </source>
</evidence>
<feature type="compositionally biased region" description="Low complexity" evidence="1">
    <location>
        <begin position="1"/>
        <end position="29"/>
    </location>
</feature>
<accession>A0A835WQB0</accession>
<dbReference type="Proteomes" id="UP000613740">
    <property type="component" value="Unassembled WGS sequence"/>
</dbReference>
<evidence type="ECO:0000256" key="1">
    <source>
        <dbReference type="SAM" id="MobiDB-lite"/>
    </source>
</evidence>
<gene>
    <name evidence="2" type="ORF">HYH02_003441</name>
</gene>
<keyword evidence="3" id="KW-1185">Reference proteome</keyword>
<protein>
    <submittedName>
        <fullName evidence="2">Uncharacterized protein</fullName>
    </submittedName>
</protein>